<gene>
    <name evidence="2" type="ORF">UX09_C0008G0001</name>
</gene>
<feature type="compositionally biased region" description="Basic and acidic residues" evidence="1">
    <location>
        <begin position="104"/>
        <end position="117"/>
    </location>
</feature>
<dbReference type="AlphaFoldDB" id="A0A0G1PTY0"/>
<dbReference type="Proteomes" id="UP000034354">
    <property type="component" value="Unassembled WGS sequence"/>
</dbReference>
<evidence type="ECO:0000313" key="2">
    <source>
        <dbReference type="EMBL" id="KKU08933.1"/>
    </source>
</evidence>
<comment type="caution">
    <text evidence="2">The sequence shown here is derived from an EMBL/GenBank/DDBJ whole genome shotgun (WGS) entry which is preliminary data.</text>
</comment>
<evidence type="ECO:0000313" key="3">
    <source>
        <dbReference type="Proteomes" id="UP000034354"/>
    </source>
</evidence>
<feature type="region of interest" description="Disordered" evidence="1">
    <location>
        <begin position="99"/>
        <end position="132"/>
    </location>
</feature>
<feature type="non-terminal residue" evidence="2">
    <location>
        <position position="132"/>
    </location>
</feature>
<protein>
    <submittedName>
        <fullName evidence="2">Uncharacterized protein</fullName>
    </submittedName>
</protein>
<evidence type="ECO:0000256" key="1">
    <source>
        <dbReference type="SAM" id="MobiDB-lite"/>
    </source>
</evidence>
<dbReference type="EMBL" id="LCKW01000008">
    <property type="protein sequence ID" value="KKU08933.1"/>
    <property type="molecule type" value="Genomic_DNA"/>
</dbReference>
<sequence length="132" mass="15506">MWRVLDLVDRSRRRGCGRLRFEAKILDLHREFFVELTERMNYSRDGCVAQRIFEQAWVIAEEPGRVFEIDFWQKRQNSKDGCTDLASCVASQRRCEFEGSATRLPDRHDDESRDRGNQRGGSRADFGEIFGQ</sequence>
<proteinExistence type="predicted"/>
<name>A0A0G1PTY0_9BACT</name>
<reference evidence="2 3" key="1">
    <citation type="journal article" date="2015" name="Nature">
        <title>rRNA introns, odd ribosomes, and small enigmatic genomes across a large radiation of phyla.</title>
        <authorList>
            <person name="Brown C.T."/>
            <person name="Hug L.A."/>
            <person name="Thomas B.C."/>
            <person name="Sharon I."/>
            <person name="Castelle C.J."/>
            <person name="Singh A."/>
            <person name="Wilkins M.J."/>
            <person name="Williams K.H."/>
            <person name="Banfield J.F."/>
        </authorList>
    </citation>
    <scope>NUCLEOTIDE SEQUENCE [LARGE SCALE GENOMIC DNA]</scope>
</reference>
<organism evidence="2 3">
    <name type="scientific">Candidatus Uhrbacteria bacterium GW2011_GWE2_45_35</name>
    <dbReference type="NCBI Taxonomy" id="1618993"/>
    <lineage>
        <taxon>Bacteria</taxon>
        <taxon>Candidatus Uhriibacteriota</taxon>
    </lineage>
</organism>
<accession>A0A0G1PTY0</accession>